<dbReference type="Proteomes" id="UP000249402">
    <property type="component" value="Unassembled WGS sequence"/>
</dbReference>
<name>A0A395GTF6_9EURO</name>
<feature type="non-terminal residue" evidence="4">
    <location>
        <position position="1081"/>
    </location>
</feature>
<protein>
    <submittedName>
        <fullName evidence="4">Ankyrin</fullName>
    </submittedName>
</protein>
<evidence type="ECO:0000313" key="4">
    <source>
        <dbReference type="EMBL" id="RAK98716.1"/>
    </source>
</evidence>
<dbReference type="SUPFAM" id="SSF48403">
    <property type="entry name" value="Ankyrin repeat"/>
    <property type="match status" value="4"/>
</dbReference>
<dbReference type="InterPro" id="IPR002110">
    <property type="entry name" value="Ankyrin_rpt"/>
</dbReference>
<evidence type="ECO:0000256" key="1">
    <source>
        <dbReference type="ARBA" id="ARBA00022737"/>
    </source>
</evidence>
<keyword evidence="2 3" id="KW-0040">ANK repeat</keyword>
<feature type="repeat" description="ANK" evidence="3">
    <location>
        <begin position="442"/>
        <end position="474"/>
    </location>
</feature>
<dbReference type="STRING" id="1448316.A0A395GTF6"/>
<accession>A0A395GTF6</accession>
<dbReference type="Gene3D" id="1.25.40.20">
    <property type="entry name" value="Ankyrin repeat-containing domain"/>
    <property type="match status" value="8"/>
</dbReference>
<dbReference type="VEuPathDB" id="FungiDB:BO80DRAFT_360821"/>
<evidence type="ECO:0000256" key="3">
    <source>
        <dbReference type="PROSITE-ProRule" id="PRU00023"/>
    </source>
</evidence>
<dbReference type="PROSITE" id="PS50297">
    <property type="entry name" value="ANK_REP_REGION"/>
    <property type="match status" value="4"/>
</dbReference>
<dbReference type="InterPro" id="IPR036770">
    <property type="entry name" value="Ankyrin_rpt-contain_sf"/>
</dbReference>
<dbReference type="PROSITE" id="PS50088">
    <property type="entry name" value="ANK_REPEAT"/>
    <property type="match status" value="5"/>
</dbReference>
<evidence type="ECO:0000313" key="5">
    <source>
        <dbReference type="Proteomes" id="UP000249402"/>
    </source>
</evidence>
<evidence type="ECO:0000256" key="2">
    <source>
        <dbReference type="ARBA" id="ARBA00023043"/>
    </source>
</evidence>
<organism evidence="4 5">
    <name type="scientific">Aspergillus ibericus CBS 121593</name>
    <dbReference type="NCBI Taxonomy" id="1448316"/>
    <lineage>
        <taxon>Eukaryota</taxon>
        <taxon>Fungi</taxon>
        <taxon>Dikarya</taxon>
        <taxon>Ascomycota</taxon>
        <taxon>Pezizomycotina</taxon>
        <taxon>Eurotiomycetes</taxon>
        <taxon>Eurotiomycetidae</taxon>
        <taxon>Eurotiales</taxon>
        <taxon>Aspergillaceae</taxon>
        <taxon>Aspergillus</taxon>
        <taxon>Aspergillus subgen. Circumdati</taxon>
    </lineage>
</organism>
<dbReference type="OrthoDB" id="4510709at2759"/>
<sequence>MTAYAKALIQAGGHDSNVNALDGCGMTPLARAAAQGFADMVSLLLENGARFVDIFAASGHDIPTQPEYNLLMTFCSSQGEGRFRHRKSTDDEEKCLDIILRTGCDVDSRSKTGRTALHACVAAGAPSLVEKLLEHGADAHAVDENGNTPLHLLKPEKWDEDASAARILHALTCAGDKAGMSNNRSVPLLAWCTQHGIDDLDLDLLEPYVTDWNIADEQGNTPIHLLLRSWAGKNTLQKLVAMGADPNWRNDEGYTPLHRTNTIDQLLELGADIRATDYAGNNALHLLCEHTHQLESLRVLLDGGADPLHLNHNGDTLWHVLMRHCLKYFSHDLVSMVYMLRRRAGDIPLSTRNHNGQTLLHCMCGAEVQRRRPIHLAAARSEALVDWLIRRGASLTGKKTRAGENILHIAAAARDSNTVGLLLESYANQAQRRMAINEADQHGRTPLHVACCSGRVESVMLLLEAGADVTIKDINGQTPLHACAEFRRQLPIPRRPRNDSQHSQHCRSVLNENDALRVTDIIHALLAHGADPFAEDGLRRVPLDLAVDLENGEMVVALADTLSLTPQHPRSAAGHLYLAARDECIDTLVDRLGGTTTDAAASRSNIVAECEHLLRQGAFRVLQQLGDRGVNMRQEQVLGNRIYNRKDFLQSLAQWGYTRLFETLGKSRDTTDWIDGVMSRPFNIHIDVLPLIFTASTRTLPNLDLLKTIVETFHADVNIRAYENVYAPSLNEYTEDEPHRSALHILSEGKHWWHTSAIQYLLQHGADVTMRDAEGRTPLHIAVKGGYRRLGIAAALLEHGADPNALDKTGVTPLAFAVGNSEMVQLLLRYGGDVQLGSKPVLFEAISVQDIETVHAILESGVDRCRLPFKNSLADLDRFQKPQERDQEQRLLLLQPVHYAALGRFNQVAERDKAVEIVELFLAHGADPFCSFGDDTTIMHDVFHQGGIVEPFLAWLTGLDLGRKDGHGRTLLLAACEVSHKKDHFHYMRTRVFDNLEPRPTASTQKAHAVARLCEMGANLSITDQQGNTVLHLLVAPERHGNPSAGQFLPMMISKCPPHLINQKNQEGNTPLHLAAKEHQW</sequence>
<feature type="repeat" description="ANK" evidence="3">
    <location>
        <begin position="774"/>
        <end position="808"/>
    </location>
</feature>
<dbReference type="SMART" id="SM00248">
    <property type="entry name" value="ANK"/>
    <property type="match status" value="15"/>
</dbReference>
<dbReference type="RefSeq" id="XP_025573044.1">
    <property type="nucleotide sequence ID" value="XM_025715980.1"/>
</dbReference>
<dbReference type="AlphaFoldDB" id="A0A395GTF6"/>
<dbReference type="PRINTS" id="PR01415">
    <property type="entry name" value="ANKYRIN"/>
</dbReference>
<feature type="repeat" description="ANK" evidence="3">
    <location>
        <begin position="218"/>
        <end position="251"/>
    </location>
</feature>
<feature type="repeat" description="ANK" evidence="3">
    <location>
        <begin position="112"/>
        <end position="144"/>
    </location>
</feature>
<gene>
    <name evidence="4" type="ORF">BO80DRAFT_360821</name>
</gene>
<feature type="repeat" description="ANK" evidence="3">
    <location>
        <begin position="24"/>
        <end position="49"/>
    </location>
</feature>
<dbReference type="GeneID" id="37220845"/>
<dbReference type="PANTHER" id="PTHR24126">
    <property type="entry name" value="ANKYRIN REPEAT, PH AND SEC7 DOMAIN CONTAINING PROTEIN SECG-RELATED"/>
    <property type="match status" value="1"/>
</dbReference>
<proteinExistence type="predicted"/>
<dbReference type="Pfam" id="PF12796">
    <property type="entry name" value="Ank_2"/>
    <property type="match status" value="4"/>
</dbReference>
<dbReference type="EMBL" id="KZ824451">
    <property type="protein sequence ID" value="RAK98716.1"/>
    <property type="molecule type" value="Genomic_DNA"/>
</dbReference>
<reference evidence="4 5" key="1">
    <citation type="submission" date="2018-02" db="EMBL/GenBank/DDBJ databases">
        <title>The genomes of Aspergillus section Nigri reveals drivers in fungal speciation.</title>
        <authorList>
            <consortium name="DOE Joint Genome Institute"/>
            <person name="Vesth T.C."/>
            <person name="Nybo J."/>
            <person name="Theobald S."/>
            <person name="Brandl J."/>
            <person name="Frisvad J.C."/>
            <person name="Nielsen K.F."/>
            <person name="Lyhne E.K."/>
            <person name="Kogle M.E."/>
            <person name="Kuo A."/>
            <person name="Riley R."/>
            <person name="Clum A."/>
            <person name="Nolan M."/>
            <person name="Lipzen A."/>
            <person name="Salamov A."/>
            <person name="Henrissat B."/>
            <person name="Wiebenga A."/>
            <person name="De vries R.P."/>
            <person name="Grigoriev I.V."/>
            <person name="Mortensen U.H."/>
            <person name="Andersen M.R."/>
            <person name="Baker S.E."/>
        </authorList>
    </citation>
    <scope>NUCLEOTIDE SEQUENCE [LARGE SCALE GENOMIC DNA]</scope>
    <source>
        <strain evidence="4 5">CBS 121593</strain>
    </source>
</reference>
<dbReference type="Pfam" id="PF13637">
    <property type="entry name" value="Ank_4"/>
    <property type="match status" value="1"/>
</dbReference>
<keyword evidence="5" id="KW-1185">Reference proteome</keyword>
<keyword evidence="1" id="KW-0677">Repeat</keyword>